<reference evidence="1 2" key="1">
    <citation type="journal article" date="2018" name="Nat. Biotechnol.">
        <title>A standardized bacterial taxonomy based on genome phylogeny substantially revises the tree of life.</title>
        <authorList>
            <person name="Parks D.H."/>
            <person name="Chuvochina M."/>
            <person name="Waite D.W."/>
            <person name="Rinke C."/>
            <person name="Skarshewski A."/>
            <person name="Chaumeil P.A."/>
            <person name="Hugenholtz P."/>
        </authorList>
    </citation>
    <scope>NUCLEOTIDE SEQUENCE [LARGE SCALE GENOMIC DNA]</scope>
    <source>
        <strain evidence="1">UBA11482</strain>
    </source>
</reference>
<comment type="caution">
    <text evidence="1">The sequence shown here is derived from an EMBL/GenBank/DDBJ whole genome shotgun (WGS) entry which is preliminary data.</text>
</comment>
<dbReference type="AlphaFoldDB" id="A0A354M3R3"/>
<sequence>MKRILITLSALLLIMTAGYAQKNIFEKIPLKQRDSILIETAKNAVLKYAPGYYRDYKKPEVIFRGAAPKDYRIKEDRGRLFYQVTFFYDPLKEKYAKNYIVQVLIWADNGKVCSMYFMNEWGLDIEGLEKDNEHTIMPFWIPQSKEGTPLPVDSSKIVPRKFKVYK</sequence>
<organism evidence="1 2">
    <name type="scientific">Coprobacter fastidiosus</name>
    <dbReference type="NCBI Taxonomy" id="1099853"/>
    <lineage>
        <taxon>Bacteria</taxon>
        <taxon>Pseudomonadati</taxon>
        <taxon>Bacteroidota</taxon>
        <taxon>Bacteroidia</taxon>
        <taxon>Bacteroidales</taxon>
        <taxon>Barnesiellaceae</taxon>
        <taxon>Coprobacter</taxon>
    </lineage>
</organism>
<evidence type="ECO:0000313" key="2">
    <source>
        <dbReference type="Proteomes" id="UP000262954"/>
    </source>
</evidence>
<gene>
    <name evidence="1" type="ORF">DDY73_09120</name>
</gene>
<name>A0A354M3R3_9BACT</name>
<dbReference type="RefSeq" id="WP_270214793.1">
    <property type="nucleotide sequence ID" value="NZ_JAQDEG010000099.1"/>
</dbReference>
<dbReference type="Proteomes" id="UP000262954">
    <property type="component" value="Unassembled WGS sequence"/>
</dbReference>
<protein>
    <submittedName>
        <fullName evidence="1">Uncharacterized protein</fullName>
    </submittedName>
</protein>
<evidence type="ECO:0000313" key="1">
    <source>
        <dbReference type="EMBL" id="HBJ09152.1"/>
    </source>
</evidence>
<accession>A0A354M3R3</accession>
<proteinExistence type="predicted"/>
<dbReference type="EMBL" id="DNWC01000119">
    <property type="protein sequence ID" value="HBJ09152.1"/>
    <property type="molecule type" value="Genomic_DNA"/>
</dbReference>